<dbReference type="Pfam" id="PF19221">
    <property type="entry name" value="MELT"/>
    <property type="match status" value="11"/>
</dbReference>
<dbReference type="PANTHER" id="PTHR16520">
    <property type="entry name" value="KINETOCHORE SCAFFOLD 1"/>
    <property type="match status" value="1"/>
</dbReference>
<evidence type="ECO:0000256" key="1">
    <source>
        <dbReference type="SAM" id="Coils"/>
    </source>
</evidence>
<feature type="compositionally biased region" description="Basic and acidic residues" evidence="2">
    <location>
        <begin position="1595"/>
        <end position="1604"/>
    </location>
</feature>
<dbReference type="GeneID" id="102837365"/>
<dbReference type="GO" id="GO:0034501">
    <property type="term" value="P:protein localization to kinetochore"/>
    <property type="evidence" value="ECO:0007669"/>
    <property type="project" value="InterPro"/>
</dbReference>
<feature type="region of interest" description="Disordered" evidence="2">
    <location>
        <begin position="995"/>
        <end position="1016"/>
    </location>
</feature>
<accession>A0A9B0WH24</accession>
<dbReference type="Pfam" id="PF18210">
    <property type="entry name" value="Knl1_RWD_C"/>
    <property type="match status" value="1"/>
</dbReference>
<feature type="region of interest" description="Disordered" evidence="2">
    <location>
        <begin position="1590"/>
        <end position="1610"/>
    </location>
</feature>
<proteinExistence type="predicted"/>
<dbReference type="InterPro" id="IPR040850">
    <property type="entry name" value="Knl1_RWD_C"/>
</dbReference>
<dbReference type="CDD" id="cd22892">
    <property type="entry name" value="DRWD-C_Knl1"/>
    <property type="match status" value="1"/>
</dbReference>
<protein>
    <submittedName>
        <fullName evidence="5">Protein CASC5</fullName>
    </submittedName>
</protein>
<feature type="domain" description="Knl1 C-terminal RWD" evidence="3">
    <location>
        <begin position="2042"/>
        <end position="2195"/>
    </location>
</feature>
<feature type="coiled-coil region" evidence="1">
    <location>
        <begin position="2026"/>
        <end position="2074"/>
    </location>
</feature>
<dbReference type="PANTHER" id="PTHR16520:SF3">
    <property type="entry name" value="KINETOCHORE SCAFFOLD 1"/>
    <property type="match status" value="1"/>
</dbReference>
<name>A0A9B0WH24_CHRAS</name>
<dbReference type="GO" id="GO:0051301">
    <property type="term" value="P:cell division"/>
    <property type="evidence" value="ECO:0007669"/>
    <property type="project" value="InterPro"/>
</dbReference>
<sequence>MLETDEADSSPEVGESVGDLPTVELNQPTGVPVLHHNGWLSRVQQLLPESFSSKMEGVCSEANEENYESIVLKNRKSSRRVSFADTIKIFQAEPQMKILGKSENSGKEAGENVLPIQSKNPEDNHCEITGMNTLLCAPIHIQQREFSITEHSQERKHGNGQTIISSDENQMDLTASHTVMITKGLLECTQSEKSTKIDTKSFLASLKLYTEDSRMRKELSVSMDQNISSEKKINFSDFIKRLKMEKSNASLSEESDKENCELSAHAKQSDNASSIHHQMHVSSNIDENNGNRTRIFSEQDDRMNITQCHTASIQALVPICNETSLKEVKGDDITICGSDFMDLTINRTTQILPSVDDWSEIKNQTQNVRMDVITDDGAKSPGKKKIFKNKLNAVFQDSTLGPTNEIQMTRSHILGTETHIVTQTCDQDVKNLAVISKSVCSSSTVQDYKTVFYSSCSDAMELTKCVSSMNEEKNLLKHDSNYSNICANSDTMSLVGKTLCLEEDNMDITKSHTVAIDNQIFKQDETNVQIAAVPISEKVMIVPNQTAVAEDRKMNVNCSSVPHVSKERLHQSLADALSVSLTDRRTKLFTDEDMDLTKYHTSSLGNQTPLAFYNLAPKSTSKSYSASKKPSGEWEKMNKNCIEQSPQPNAESGNVLTWSKEKDQVLKISSHLDKDFLQSLGCNQNKAKAHNIISSGRDLNKQVELGNNTNIISCEQSLFSTTKPLFSSEKQVLVKNDNTIVNSQTVLSVAGENSKLPESLRKNLSSTTRDCSDDKMIGCSVEEQTMDLTKSHTVVIGFDPSEVQELGKTNLQHTSSQLTTVSRQMAVKDEKYDINPIEKTGVFVPNDTEVLVDKIVQKPGFLNEKQNVKNCGRESVGALKMDKTIVFSENNENDMDITKSYTIEINHRPLLGKHSHLVPLAETSKTLLYTCGQDDMEITRSHTTALECKTVLPEEVTVSPVDKTVMFVDHHNDLEMTESHTVFIDYQAKERTTSKSTTWKNDKDMQKPGFLNDTQSDKNMRRKSLRLKNDKTIAISEIGKNDMDITHSCTVKIKNKSVLEDQEDSHLMPLAETLKTALYTNRQDDMEITRSHTIALECKTVLPEVVTTRPIDKTVMFIDDHNDLEVTRSHTVYIDCQVMDKIPLECPKFGVTKGKNLSVTFPKDDSTVKEITIKQAPAIENKIIPHTEQHHVVPFVPNSTLSGDQGEIETIKFHSTLADKKITEEVVDWAYTLGKAKTESCHLKKTDRINTDSVRSHLTVTCGSSNNYSCLPNVISCVDNMEEGSMSLCDKDEKTSNYPVQNELAYANDLAAEHYLNSEKLPISDCCPLIKKAEVTQTNAKVQLDYLCLLKDHEELAKDPPNLLTNETLVGSKDLGERLKFNSNRVSFKLPNEPMEDLVDNTEHSLKETFVDVCVASQPNLSTHLLLLPQEGQNIINKDETILSKLGYKNLNIATGNSCIPTYENESTRLNNEKPFITAYEEELKENLQTVKCHTGKDFHSNSDLLKQVSQTHASLNKPSDTVITSEVPTVPSVSIIKSNLNNRNGKTEDFLDFQIVHISPPPEQLLDLANTAPSDMNIVKTKDQCNIDIVSNNPKDDRNEENKNSQNGADKSVSLMTVVKDKTKIKKCSLGIFLPRLPNKINYSVTGMDNLEQIPADTKDLNHLETEPVFGKDSVIGFAAAEVNLSPSQYINEENLPIYPDINSSGSVSIETEGSILIEAYQCTMSPSENKIEETCINQKRTWVQEEDDDIQNEKKFRKNENRFKDAAQDQQIFDHHTEEGVDKNANSVLMKSLNRTPSSCSSSLDSVKTDGTSLDFSTHRNSQKESQFLRDTICEESLREKLKDGRITIREFFILLQVHILIQKPRQSNLPTKFTVNTPPTPDDLMLSQYVYRPKIQIYKEDCEVLRQKIEELKLSALNQDKLLTDVNKNLWEKMRYCSDEELKTFGIYLNKIKSRFTKITKVFTHQGKVALYSKLVESAQNERKKLQIRMHRMDCILKKINNCLTKVEIETKYFEDEEKDPPMEEWDSKMRASKKELEQLKTEEEELQRNLLELEAQKEQTFAQIDFVQTQTNRTEESLDQLSLPEWDVIEWSDDQAVFTFLYDTIELTVTFGEAVVGLPFLDKDCKKIADLNFHSVLDEDKAPPSSLLVHKLIFQYIEEQESWKKKCTTQHQVPKMLQEISLIVSHCRLLGEEIEFLKRWGPNYNLLNIDINNTELRLLFSSSAAFAKFEIILPLSAHYPSVLLPFSIQNHLGNIGQDDIAAILSNVPQEDNYLKNVVKQIYQDLLQDCHF</sequence>
<dbReference type="Proteomes" id="UP000504623">
    <property type="component" value="Unplaced"/>
</dbReference>
<organism evidence="4 5">
    <name type="scientific">Chrysochloris asiatica</name>
    <name type="common">Cape golden mole</name>
    <dbReference type="NCBI Taxonomy" id="185453"/>
    <lineage>
        <taxon>Eukaryota</taxon>
        <taxon>Metazoa</taxon>
        <taxon>Chordata</taxon>
        <taxon>Craniata</taxon>
        <taxon>Vertebrata</taxon>
        <taxon>Euteleostomi</taxon>
        <taxon>Mammalia</taxon>
        <taxon>Eutheria</taxon>
        <taxon>Afrotheria</taxon>
        <taxon>Chrysochloridae</taxon>
        <taxon>Chrysochlorinae</taxon>
        <taxon>Chrysochloris</taxon>
    </lineage>
</organism>
<dbReference type="InterPro" id="IPR037388">
    <property type="entry name" value="Blinkin"/>
</dbReference>
<dbReference type="InterPro" id="IPR043651">
    <property type="entry name" value="KNL1_MELT_rpt"/>
</dbReference>
<gene>
    <name evidence="5" type="primary">CASC5</name>
</gene>
<evidence type="ECO:0000313" key="4">
    <source>
        <dbReference type="Proteomes" id="UP000504623"/>
    </source>
</evidence>
<keyword evidence="4" id="KW-1185">Reference proteome</keyword>
<keyword evidence="1" id="KW-0175">Coiled coil</keyword>
<reference evidence="5" key="1">
    <citation type="submission" date="2025-08" db="UniProtKB">
        <authorList>
            <consortium name="RefSeq"/>
        </authorList>
    </citation>
    <scope>IDENTIFICATION</scope>
    <source>
        <tissue evidence="5">Spleen</tissue>
    </source>
</reference>
<dbReference type="RefSeq" id="XP_006831963.1">
    <property type="nucleotide sequence ID" value="XM_006831900.1"/>
</dbReference>
<dbReference type="OrthoDB" id="6132334at2759"/>
<evidence type="ECO:0000259" key="3">
    <source>
        <dbReference type="Pfam" id="PF18210"/>
    </source>
</evidence>
<dbReference type="GO" id="GO:0008608">
    <property type="term" value="P:attachment of spindle microtubules to kinetochore"/>
    <property type="evidence" value="ECO:0007669"/>
    <property type="project" value="InterPro"/>
</dbReference>
<evidence type="ECO:0000313" key="5">
    <source>
        <dbReference type="RefSeq" id="XP_006831963.1"/>
    </source>
</evidence>
<evidence type="ECO:0000256" key="2">
    <source>
        <dbReference type="SAM" id="MobiDB-lite"/>
    </source>
</evidence>
<dbReference type="CTD" id="57082"/>
<feature type="region of interest" description="Disordered" evidence="2">
    <location>
        <begin position="1"/>
        <end position="29"/>
    </location>
</feature>
<dbReference type="CDD" id="cd22817">
    <property type="entry name" value="DRWD-N_Knl1"/>
    <property type="match status" value="1"/>
</dbReference>
<dbReference type="GO" id="GO:0005634">
    <property type="term" value="C:nucleus"/>
    <property type="evidence" value="ECO:0007669"/>
    <property type="project" value="TreeGrafter"/>
</dbReference>